<keyword evidence="2" id="KW-0805">Transcription regulation</keyword>
<sequence length="335" mass="37557">MGRAPCCDKVGLKKGRWTAEEDDILLKYIATHGEGSWRSLPKKAGLLRCGKSCRLRWINYLRADLKRGNITQEEEDTIIKLHASLGNRWSQIAGHLPGRTDNEIKNYWNSHLSRRVHTYRKSTPTESDSVQVDVPTVTETVKRKKASRTSKGSKKKSVKSNATKEIKEESRKEVEVVPANSQTNSEDVLSTVLDPEIESIDDEMISSLLSPGPLGSEIDAMLLCGSEGSEAWVPQEERECGDQALNEERESGAGQVNEERESGPTGNQLGQEEEKEGPAQIDTTTLLDWDKLDWDLDLGQEWSYCDSNADFRLHDMDTNGNDLESFTSWLMSDLV</sequence>
<feature type="region of interest" description="Disordered" evidence="6">
    <location>
        <begin position="247"/>
        <end position="282"/>
    </location>
</feature>
<keyword evidence="5" id="KW-0539">Nucleus</keyword>
<dbReference type="PANTHER" id="PTHR47999">
    <property type="entry name" value="TRANSCRIPTION FACTOR MYB8-RELATED-RELATED"/>
    <property type="match status" value="1"/>
</dbReference>
<feature type="domain" description="Myb-like" evidence="7">
    <location>
        <begin position="9"/>
        <end position="61"/>
    </location>
</feature>
<evidence type="ECO:0000259" key="7">
    <source>
        <dbReference type="PROSITE" id="PS50090"/>
    </source>
</evidence>
<dbReference type="GO" id="GO:0005634">
    <property type="term" value="C:nucleus"/>
    <property type="evidence" value="ECO:0007669"/>
    <property type="project" value="UniProtKB-SubCell"/>
</dbReference>
<feature type="region of interest" description="Disordered" evidence="6">
    <location>
        <begin position="139"/>
        <end position="185"/>
    </location>
</feature>
<dbReference type="Gene3D" id="1.10.10.60">
    <property type="entry name" value="Homeodomain-like"/>
    <property type="match status" value="2"/>
</dbReference>
<dbReference type="AlphaFoldDB" id="A0AAD5ZKW8"/>
<dbReference type="Pfam" id="PF00249">
    <property type="entry name" value="Myb_DNA-binding"/>
    <property type="match status" value="2"/>
</dbReference>
<evidence type="ECO:0000256" key="4">
    <source>
        <dbReference type="ARBA" id="ARBA00023163"/>
    </source>
</evidence>
<dbReference type="InterPro" id="IPR001005">
    <property type="entry name" value="SANT/Myb"/>
</dbReference>
<name>A0AAD5ZKW8_9POAL</name>
<keyword evidence="4" id="KW-0804">Transcription</keyword>
<dbReference type="PANTHER" id="PTHR47999:SF6">
    <property type="entry name" value="MYB-RELATED PROTEIN P"/>
    <property type="match status" value="1"/>
</dbReference>
<evidence type="ECO:0000256" key="2">
    <source>
        <dbReference type="ARBA" id="ARBA00023015"/>
    </source>
</evidence>
<dbReference type="PROSITE" id="PS50090">
    <property type="entry name" value="MYB_LIKE"/>
    <property type="match status" value="2"/>
</dbReference>
<dbReference type="SMART" id="SM00717">
    <property type="entry name" value="SANT"/>
    <property type="match status" value="2"/>
</dbReference>
<dbReference type="PROSITE" id="PS51294">
    <property type="entry name" value="HTH_MYB"/>
    <property type="match status" value="2"/>
</dbReference>
<keyword evidence="3" id="KW-0238">DNA-binding</keyword>
<protein>
    <submittedName>
        <fullName evidence="9">Uncharacterized protein</fullName>
    </submittedName>
</protein>
<dbReference type="InterPro" id="IPR015495">
    <property type="entry name" value="Myb_TF_plants"/>
</dbReference>
<dbReference type="InterPro" id="IPR009057">
    <property type="entry name" value="Homeodomain-like_sf"/>
</dbReference>
<evidence type="ECO:0000256" key="6">
    <source>
        <dbReference type="SAM" id="MobiDB-lite"/>
    </source>
</evidence>
<keyword evidence="10" id="KW-1185">Reference proteome</keyword>
<dbReference type="Proteomes" id="UP001210211">
    <property type="component" value="Unassembled WGS sequence"/>
</dbReference>
<feature type="compositionally biased region" description="Basic and acidic residues" evidence="6">
    <location>
        <begin position="162"/>
        <end position="175"/>
    </location>
</feature>
<evidence type="ECO:0000256" key="1">
    <source>
        <dbReference type="ARBA" id="ARBA00004123"/>
    </source>
</evidence>
<proteinExistence type="predicted"/>
<comment type="caution">
    <text evidence="9">The sequence shown here is derived from an EMBL/GenBank/DDBJ whole genome shotgun (WGS) entry which is preliminary data.</text>
</comment>
<accession>A0AAD5ZKW8</accession>
<reference evidence="9 10" key="1">
    <citation type="journal article" date="2022" name="Cell">
        <title>Repeat-based holocentromeres influence genome architecture and karyotype evolution.</title>
        <authorList>
            <person name="Hofstatter P.G."/>
            <person name="Thangavel G."/>
            <person name="Lux T."/>
            <person name="Neumann P."/>
            <person name="Vondrak T."/>
            <person name="Novak P."/>
            <person name="Zhang M."/>
            <person name="Costa L."/>
            <person name="Castellani M."/>
            <person name="Scott A."/>
            <person name="Toegelov H."/>
            <person name="Fuchs J."/>
            <person name="Mata-Sucre Y."/>
            <person name="Dias Y."/>
            <person name="Vanzela A.L.L."/>
            <person name="Huettel B."/>
            <person name="Almeida C.C.S."/>
            <person name="Simkova H."/>
            <person name="Souza G."/>
            <person name="Pedrosa-Harand A."/>
            <person name="Macas J."/>
            <person name="Mayer K.F.X."/>
            <person name="Houben A."/>
            <person name="Marques A."/>
        </authorList>
    </citation>
    <scope>NUCLEOTIDE SEQUENCE [LARGE SCALE GENOMIC DNA]</scope>
    <source>
        <strain evidence="9">RhyTen1mFocal</strain>
    </source>
</reference>
<feature type="domain" description="HTH myb-type" evidence="8">
    <location>
        <begin position="62"/>
        <end position="116"/>
    </location>
</feature>
<evidence type="ECO:0000259" key="8">
    <source>
        <dbReference type="PROSITE" id="PS51294"/>
    </source>
</evidence>
<dbReference type="InterPro" id="IPR017930">
    <property type="entry name" value="Myb_dom"/>
</dbReference>
<evidence type="ECO:0000313" key="9">
    <source>
        <dbReference type="EMBL" id="KAJ3699782.1"/>
    </source>
</evidence>
<dbReference type="CDD" id="cd00167">
    <property type="entry name" value="SANT"/>
    <property type="match status" value="2"/>
</dbReference>
<organism evidence="9 10">
    <name type="scientific">Rhynchospora tenuis</name>
    <dbReference type="NCBI Taxonomy" id="198213"/>
    <lineage>
        <taxon>Eukaryota</taxon>
        <taxon>Viridiplantae</taxon>
        <taxon>Streptophyta</taxon>
        <taxon>Embryophyta</taxon>
        <taxon>Tracheophyta</taxon>
        <taxon>Spermatophyta</taxon>
        <taxon>Magnoliopsida</taxon>
        <taxon>Liliopsida</taxon>
        <taxon>Poales</taxon>
        <taxon>Cyperaceae</taxon>
        <taxon>Cyperoideae</taxon>
        <taxon>Rhynchosporeae</taxon>
        <taxon>Rhynchospora</taxon>
    </lineage>
</organism>
<dbReference type="FunFam" id="1.10.10.60:FF:000121">
    <property type="entry name" value="Myb transcription factor"/>
    <property type="match status" value="1"/>
</dbReference>
<dbReference type="GO" id="GO:0003677">
    <property type="term" value="F:DNA binding"/>
    <property type="evidence" value="ECO:0007669"/>
    <property type="project" value="UniProtKB-KW"/>
</dbReference>
<feature type="compositionally biased region" description="Basic and acidic residues" evidence="6">
    <location>
        <begin position="247"/>
        <end position="262"/>
    </location>
</feature>
<evidence type="ECO:0000256" key="5">
    <source>
        <dbReference type="ARBA" id="ARBA00023242"/>
    </source>
</evidence>
<gene>
    <name evidence="9" type="ORF">LUZ61_003487</name>
</gene>
<feature type="compositionally biased region" description="Basic residues" evidence="6">
    <location>
        <begin position="142"/>
        <end position="158"/>
    </location>
</feature>
<evidence type="ECO:0000256" key="3">
    <source>
        <dbReference type="ARBA" id="ARBA00023125"/>
    </source>
</evidence>
<dbReference type="EMBL" id="JAMRDG010000001">
    <property type="protein sequence ID" value="KAJ3699782.1"/>
    <property type="molecule type" value="Genomic_DNA"/>
</dbReference>
<evidence type="ECO:0000313" key="10">
    <source>
        <dbReference type="Proteomes" id="UP001210211"/>
    </source>
</evidence>
<comment type="subcellular location">
    <subcellularLocation>
        <location evidence="1">Nucleus</location>
    </subcellularLocation>
</comment>
<dbReference type="SUPFAM" id="SSF46689">
    <property type="entry name" value="Homeodomain-like"/>
    <property type="match status" value="1"/>
</dbReference>
<feature type="domain" description="Myb-like" evidence="7">
    <location>
        <begin position="62"/>
        <end position="112"/>
    </location>
</feature>
<feature type="domain" description="HTH myb-type" evidence="8">
    <location>
        <begin position="9"/>
        <end position="61"/>
    </location>
</feature>